<feature type="compositionally biased region" description="Polar residues" evidence="7">
    <location>
        <begin position="14"/>
        <end position="28"/>
    </location>
</feature>
<name>A0AAV8GYL1_9POAL</name>
<keyword evidence="10" id="KW-1185">Reference proteome</keyword>
<evidence type="ECO:0000256" key="6">
    <source>
        <dbReference type="SAM" id="Coils"/>
    </source>
</evidence>
<comment type="subcellular location">
    <subcellularLocation>
        <location evidence="1">Nucleus</location>
    </subcellularLocation>
</comment>
<reference evidence="9" key="1">
    <citation type="submission" date="2022-08" db="EMBL/GenBank/DDBJ databases">
        <authorList>
            <person name="Marques A."/>
        </authorList>
    </citation>
    <scope>NUCLEOTIDE SEQUENCE</scope>
    <source>
        <strain evidence="9">RhyPub2mFocal</strain>
        <tissue evidence="9">Leaves</tissue>
    </source>
</reference>
<sequence length="268" mass="29934">MEDKTGAMTRVAVGSSSGVMKRGSTSNGQKKHSIGRQKIPIKRIQREDARQVCFSKRRVGLFKKAHELSVLCGAHLAVLVFSPAKKAFSFGHPSVNHIFDRYLASQSSHPRHDLPVHHHNLPPSQDVISQLNQEIGELDNQVAASRKRKEMLESALKSKKSIWNADVADLGLADLHKVKDGLERLWSELEANKERLMLEASITPNGYEYGFNNYGYGFVDQKVNPMMLTAAPVNMAMPDVPVFPSMPDQYPDLGLFFSSDMGSNLRYQ</sequence>
<proteinExistence type="predicted"/>
<dbReference type="EMBL" id="JAMFTS010000001">
    <property type="protein sequence ID" value="KAJ4808392.1"/>
    <property type="molecule type" value="Genomic_DNA"/>
</dbReference>
<dbReference type="GO" id="GO:0045944">
    <property type="term" value="P:positive regulation of transcription by RNA polymerase II"/>
    <property type="evidence" value="ECO:0007669"/>
    <property type="project" value="InterPro"/>
</dbReference>
<dbReference type="Proteomes" id="UP001140206">
    <property type="component" value="Chromosome 1"/>
</dbReference>
<dbReference type="PANTHER" id="PTHR11945">
    <property type="entry name" value="MADS BOX PROTEIN"/>
    <property type="match status" value="1"/>
</dbReference>
<dbReference type="GO" id="GO:0000981">
    <property type="term" value="F:DNA-binding transcription factor activity, RNA polymerase II-specific"/>
    <property type="evidence" value="ECO:0007669"/>
    <property type="project" value="TreeGrafter"/>
</dbReference>
<dbReference type="GO" id="GO:0046983">
    <property type="term" value="F:protein dimerization activity"/>
    <property type="evidence" value="ECO:0007669"/>
    <property type="project" value="InterPro"/>
</dbReference>
<dbReference type="CDD" id="cd00265">
    <property type="entry name" value="MADS_MEF2_like"/>
    <property type="match status" value="1"/>
</dbReference>
<keyword evidence="3" id="KW-0238">DNA-binding</keyword>
<evidence type="ECO:0000256" key="3">
    <source>
        <dbReference type="ARBA" id="ARBA00023125"/>
    </source>
</evidence>
<dbReference type="InterPro" id="IPR033896">
    <property type="entry name" value="MEF2-like_N"/>
</dbReference>
<feature type="coiled-coil region" evidence="6">
    <location>
        <begin position="128"/>
        <end position="155"/>
    </location>
</feature>
<evidence type="ECO:0000256" key="4">
    <source>
        <dbReference type="ARBA" id="ARBA00023163"/>
    </source>
</evidence>
<dbReference type="SUPFAM" id="SSF55455">
    <property type="entry name" value="SRF-like"/>
    <property type="match status" value="1"/>
</dbReference>
<gene>
    <name evidence="9" type="ORF">LUZ62_020958</name>
</gene>
<dbReference type="FunFam" id="3.40.1810.10:FF:000006">
    <property type="entry name" value="Agamous-like MADS-box protein AGL62"/>
    <property type="match status" value="1"/>
</dbReference>
<evidence type="ECO:0000256" key="1">
    <source>
        <dbReference type="ARBA" id="ARBA00004123"/>
    </source>
</evidence>
<feature type="domain" description="MADS-box" evidence="8">
    <location>
        <begin position="34"/>
        <end position="94"/>
    </location>
</feature>
<organism evidence="9 10">
    <name type="scientific">Rhynchospora pubera</name>
    <dbReference type="NCBI Taxonomy" id="906938"/>
    <lineage>
        <taxon>Eukaryota</taxon>
        <taxon>Viridiplantae</taxon>
        <taxon>Streptophyta</taxon>
        <taxon>Embryophyta</taxon>
        <taxon>Tracheophyta</taxon>
        <taxon>Spermatophyta</taxon>
        <taxon>Magnoliopsida</taxon>
        <taxon>Liliopsida</taxon>
        <taxon>Poales</taxon>
        <taxon>Cyperaceae</taxon>
        <taxon>Cyperoideae</taxon>
        <taxon>Rhynchosporeae</taxon>
        <taxon>Rhynchospora</taxon>
    </lineage>
</organism>
<comment type="caution">
    <text evidence="9">The sequence shown here is derived from an EMBL/GenBank/DDBJ whole genome shotgun (WGS) entry which is preliminary data.</text>
</comment>
<evidence type="ECO:0000256" key="2">
    <source>
        <dbReference type="ARBA" id="ARBA00023015"/>
    </source>
</evidence>
<dbReference type="PROSITE" id="PS50066">
    <property type="entry name" value="MADS_BOX_2"/>
    <property type="match status" value="1"/>
</dbReference>
<evidence type="ECO:0000259" key="8">
    <source>
        <dbReference type="PROSITE" id="PS50066"/>
    </source>
</evidence>
<dbReference type="InterPro" id="IPR036879">
    <property type="entry name" value="TF_MADSbox_sf"/>
</dbReference>
<dbReference type="AlphaFoldDB" id="A0AAV8GYL1"/>
<dbReference type="GO" id="GO:0005634">
    <property type="term" value="C:nucleus"/>
    <property type="evidence" value="ECO:0007669"/>
    <property type="project" value="UniProtKB-SubCell"/>
</dbReference>
<dbReference type="SMART" id="SM00432">
    <property type="entry name" value="MADS"/>
    <property type="match status" value="1"/>
</dbReference>
<keyword evidence="5" id="KW-0539">Nucleus</keyword>
<dbReference type="PANTHER" id="PTHR11945:SF629">
    <property type="entry name" value="OS02G0164450 PROTEIN"/>
    <property type="match status" value="1"/>
</dbReference>
<keyword evidence="6" id="KW-0175">Coiled coil</keyword>
<evidence type="ECO:0000313" key="9">
    <source>
        <dbReference type="EMBL" id="KAJ4808392.1"/>
    </source>
</evidence>
<dbReference type="Pfam" id="PF00319">
    <property type="entry name" value="SRF-TF"/>
    <property type="match status" value="1"/>
</dbReference>
<dbReference type="InterPro" id="IPR002100">
    <property type="entry name" value="TF_MADSbox"/>
</dbReference>
<evidence type="ECO:0000313" key="10">
    <source>
        <dbReference type="Proteomes" id="UP001140206"/>
    </source>
</evidence>
<evidence type="ECO:0000256" key="7">
    <source>
        <dbReference type="SAM" id="MobiDB-lite"/>
    </source>
</evidence>
<evidence type="ECO:0000256" key="5">
    <source>
        <dbReference type="ARBA" id="ARBA00023242"/>
    </source>
</evidence>
<keyword evidence="4" id="KW-0804">Transcription</keyword>
<protein>
    <submittedName>
        <fullName evidence="9">Agamous-like MADS-box protein AGL62</fullName>
    </submittedName>
</protein>
<dbReference type="Gene3D" id="3.40.1810.10">
    <property type="entry name" value="Transcription factor, MADS-box"/>
    <property type="match status" value="1"/>
</dbReference>
<dbReference type="PRINTS" id="PR00404">
    <property type="entry name" value="MADSDOMAIN"/>
</dbReference>
<dbReference type="GO" id="GO:0000978">
    <property type="term" value="F:RNA polymerase II cis-regulatory region sequence-specific DNA binding"/>
    <property type="evidence" value="ECO:0007669"/>
    <property type="project" value="TreeGrafter"/>
</dbReference>
<keyword evidence="2" id="KW-0805">Transcription regulation</keyword>
<feature type="region of interest" description="Disordered" evidence="7">
    <location>
        <begin position="1"/>
        <end position="35"/>
    </location>
</feature>
<accession>A0AAV8GYL1</accession>